<protein>
    <submittedName>
        <fullName evidence="2">Uncharacterized protein</fullName>
    </submittedName>
</protein>
<feature type="compositionally biased region" description="Polar residues" evidence="1">
    <location>
        <begin position="357"/>
        <end position="369"/>
    </location>
</feature>
<feature type="region of interest" description="Disordered" evidence="1">
    <location>
        <begin position="1009"/>
        <end position="1057"/>
    </location>
</feature>
<feature type="compositionally biased region" description="Pro residues" evidence="1">
    <location>
        <begin position="388"/>
        <end position="402"/>
    </location>
</feature>
<proteinExistence type="predicted"/>
<feature type="compositionally biased region" description="Polar residues" evidence="1">
    <location>
        <begin position="1134"/>
        <end position="1143"/>
    </location>
</feature>
<reference evidence="2" key="1">
    <citation type="journal article" date="2021" name="Proc. Natl. Acad. Sci. U.S.A.">
        <title>Three genomes in the algal genus Volvox reveal the fate of a haploid sex-determining region after a transition to homothallism.</title>
        <authorList>
            <person name="Yamamoto K."/>
            <person name="Hamaji T."/>
            <person name="Kawai-Toyooka H."/>
            <person name="Matsuzaki R."/>
            <person name="Takahashi F."/>
            <person name="Nishimura Y."/>
            <person name="Kawachi M."/>
            <person name="Noguchi H."/>
            <person name="Minakuchi Y."/>
            <person name="Umen J.G."/>
            <person name="Toyoda A."/>
            <person name="Nozaki H."/>
        </authorList>
    </citation>
    <scope>NUCLEOTIDE SEQUENCE</scope>
    <source>
        <strain evidence="2">NIES-3780</strain>
    </source>
</reference>
<feature type="region of interest" description="Disordered" evidence="1">
    <location>
        <begin position="381"/>
        <end position="418"/>
    </location>
</feature>
<feature type="compositionally biased region" description="Low complexity" evidence="1">
    <location>
        <begin position="1159"/>
        <end position="1176"/>
    </location>
</feature>
<feature type="compositionally biased region" description="Basic and acidic residues" evidence="1">
    <location>
        <begin position="1488"/>
        <end position="1499"/>
    </location>
</feature>
<keyword evidence="3" id="KW-1185">Reference proteome</keyword>
<feature type="compositionally biased region" description="Polar residues" evidence="1">
    <location>
        <begin position="686"/>
        <end position="695"/>
    </location>
</feature>
<gene>
    <name evidence="2" type="ORF">Vafri_6290</name>
</gene>
<feature type="region of interest" description="Disordered" evidence="1">
    <location>
        <begin position="662"/>
        <end position="702"/>
    </location>
</feature>
<feature type="region of interest" description="Disordered" evidence="1">
    <location>
        <begin position="328"/>
        <end position="369"/>
    </location>
</feature>
<dbReference type="Proteomes" id="UP000747399">
    <property type="component" value="Unassembled WGS sequence"/>
</dbReference>
<feature type="region of interest" description="Disordered" evidence="1">
    <location>
        <begin position="792"/>
        <end position="838"/>
    </location>
</feature>
<feature type="region of interest" description="Disordered" evidence="1">
    <location>
        <begin position="891"/>
        <end position="922"/>
    </location>
</feature>
<feature type="compositionally biased region" description="Acidic residues" evidence="1">
    <location>
        <begin position="1500"/>
        <end position="1525"/>
    </location>
</feature>
<evidence type="ECO:0000256" key="1">
    <source>
        <dbReference type="SAM" id="MobiDB-lite"/>
    </source>
</evidence>
<feature type="compositionally biased region" description="Gly residues" evidence="1">
    <location>
        <begin position="818"/>
        <end position="831"/>
    </location>
</feature>
<feature type="region of interest" description="Disordered" evidence="1">
    <location>
        <begin position="1322"/>
        <end position="1396"/>
    </location>
</feature>
<sequence length="1576" mass="164241">MSRFFFPFDTDGDPGSLRLIPVAEQRTEQRAQPNVPRRGFITNVRPLTVAEVLPPHLRSGNSSRGVASFEFWPRPVKAKTPMTTDVHRLYSVRAEGLQTDRTPTYRPGRYAYNAVMEMEPADALPPQKPSYHKEYDYSIRDAIKNVDNELREVQTQTDHATSGAFYRDAQESTNNPSELKPVPVEVQVQYEPETLTRINTAAEGYVMLQGEAHGSSSTWRGSPSSGWQSDMGTSRHQPATALTSTLVARMDALRQQLLRVSSTLSGVQERAAHLASSMGHQSHTLYNGGGAGASTAAAALHGQSTVMSVRPDMSARPIPSAAAVAAGAPSPMATSDLPTQRYFPPIGPGDMDFPSGSGRSASTYDPRNGSISETRVYVVSVSAASDSPEPPPQHYLTQPPPAGLQHVSLSPSQPTRHQQLLPQRAAQAAVEQSETPLAAAAASAAVLASYPAMPTTSSLRPQRYSPAVAVHTGALEEPSYHPFELGSPAGRTMHVMVPERQAPAAERMVFSPYYYADMDNSKHEAPSGAEMRGSITTPQSVRKFDRLTGTYFEEVDSFAQVKGYSYPRINRGGSAVNGGGGVGGGESLDFGGLYGQSAAPAAAAATATAGDAGKREVGHTVPPTTRRPTPAAASTAGVAPSTMASAFVQQLGSPVLQELLTQSSPYKPHGPGEGSASRPKHKHSEQTPASAQPAQIHSRHQTDLAAVSDTTITTTTTTAAAAGTTTTTTTTNNNNNNSSCNTNSNSTINTAAAAATTAATTPLSLDSARYRRLSSDAQSNASSMDAERVYPWAGSRGNGRGSDGAQYDSPVGPSHFRSGGGGGGGLSGAGSVGSNDATRAFDSRRSSIGGLSDVSSLDAARVHPWIGGDNQNTATIRLRSADSSLELMAAAPLPHSSPYGSEAGEDVERSGERRRSISGRSVGGGSWLLLSPTVVVKEAAGGSGAAIRALDGEEGTTEGALEAGVEAPEVIEEPVPSNAETQQQDWQQDSDDAGIVRYGNLAEFYKRDSNQAEEEGQEPSVAVSPSSPPPRTSYDADGGVGSGSGSTTPTPTPRADLSFAFHSASFAMREGSGDEDADGKDWLHRVDLYHDDERNGGRRRDGDSDGAYGRPGALTALGSHRDGRDDDNDDELLQTPTHDNSWNGLKLRNPSGGTGDGTGASDADSDAGGASASAAAVSRRRWQIQRRGESVSSVGPGANDLYDGYSEEEEEDRDGTGKGNGARRRWREAMRLSESLPIGALSSTAAQRAAASDLYHSFSFPSTEAAVRAAEAEAAATAVSSSPLRAGILSNTGGSAASSTSGAAAGGMLGGPAMVGFRTDGGGGGAAASGTSETPDAAGCGGHAIHHRLARPSRILVPSSPRSSVGGWSVPSPVPSPHTHGVGGMRTPSPGRKATNFSLRSHLNLTVSSCLFAETSSSDEGDGCKYEYEYGGGVGIHQYAKSQLAADYEASSPLMQRQMRHHADVDESEGEDEVGKGEEVTSRPTSWLRDKAGEVGHRDEDEDEEGEEEEALEVEEEDIPLAGDDEDDATAAVAAWAYGDARRAAVEAAVAAAVARASANGGSAGGGGDGQAAVDD</sequence>
<feature type="region of interest" description="Disordered" evidence="1">
    <location>
        <begin position="1461"/>
        <end position="1525"/>
    </location>
</feature>
<feature type="compositionally biased region" description="Basic and acidic residues" evidence="1">
    <location>
        <begin position="906"/>
        <end position="915"/>
    </location>
</feature>
<feature type="compositionally biased region" description="Low complexity" evidence="1">
    <location>
        <begin position="1357"/>
        <end position="1371"/>
    </location>
</feature>
<name>A0A8J4AY90_9CHLO</name>
<feature type="region of interest" description="Disordered" evidence="1">
    <location>
        <begin position="1557"/>
        <end position="1576"/>
    </location>
</feature>
<evidence type="ECO:0000313" key="2">
    <source>
        <dbReference type="EMBL" id="GIL50156.1"/>
    </source>
</evidence>
<feature type="compositionally biased region" description="Polar residues" evidence="1">
    <location>
        <begin position="407"/>
        <end position="417"/>
    </location>
</feature>
<evidence type="ECO:0000313" key="3">
    <source>
        <dbReference type="Proteomes" id="UP000747399"/>
    </source>
</evidence>
<feature type="compositionally biased region" description="Low complexity" evidence="1">
    <location>
        <begin position="622"/>
        <end position="636"/>
    </location>
</feature>
<feature type="region of interest" description="Disordered" evidence="1">
    <location>
        <begin position="1088"/>
        <end position="1225"/>
    </location>
</feature>
<comment type="caution">
    <text evidence="2">The sequence shown here is derived from an EMBL/GenBank/DDBJ whole genome shotgun (WGS) entry which is preliminary data.</text>
</comment>
<feature type="compositionally biased region" description="Low complexity" evidence="1">
    <location>
        <begin position="214"/>
        <end position="226"/>
    </location>
</feature>
<feature type="region of interest" description="Disordered" evidence="1">
    <location>
        <begin position="213"/>
        <end position="235"/>
    </location>
</feature>
<feature type="region of interest" description="Disordered" evidence="1">
    <location>
        <begin position="606"/>
        <end position="637"/>
    </location>
</feature>
<organism evidence="2 3">
    <name type="scientific">Volvox africanus</name>
    <dbReference type="NCBI Taxonomy" id="51714"/>
    <lineage>
        <taxon>Eukaryota</taxon>
        <taxon>Viridiplantae</taxon>
        <taxon>Chlorophyta</taxon>
        <taxon>core chlorophytes</taxon>
        <taxon>Chlorophyceae</taxon>
        <taxon>CS clade</taxon>
        <taxon>Chlamydomonadales</taxon>
        <taxon>Volvocaceae</taxon>
        <taxon>Volvox</taxon>
    </lineage>
</organism>
<feature type="compositionally biased region" description="Basic and acidic residues" evidence="1">
    <location>
        <begin position="1088"/>
        <end position="1103"/>
    </location>
</feature>
<accession>A0A8J4AY90</accession>
<dbReference type="EMBL" id="BNCO01000008">
    <property type="protein sequence ID" value="GIL50156.1"/>
    <property type="molecule type" value="Genomic_DNA"/>
</dbReference>